<dbReference type="OrthoDB" id="8378427at2"/>
<keyword evidence="2" id="KW-1185">Reference proteome</keyword>
<protein>
    <submittedName>
        <fullName evidence="1">Uncharacterized protein</fullName>
    </submittedName>
</protein>
<dbReference type="EMBL" id="CP000489">
    <property type="protein sequence ID" value="ABL70523.1"/>
    <property type="molecule type" value="Genomic_DNA"/>
</dbReference>
<sequence length="313" mass="35072">MANAYDDPGRTIDDLAPEEVDIEAIDAFHLGGTRYAASFELSDEDSEVVRSFLLMVDFGATLTYSVRMRIDKSILSHASLSPDHHVVLQLGRHVHDLTPGGDSVTTLQDGVLRRLWHLDAGHQYVYGDRSTAYAREGGAWERIEGYGNAVFRCIHGPRADMIHACGNRGVLARLEGRRWVPVDLPVQRNFHAIEVMPDGAIHVCGARGAAYAIVDDELTELQSQPWDYMGVLSFKGRRYWTDANYGISVQKGNVVEPLRELGQAFYMHASDEKLVISGWKEVFIFDGENWEGFEMGYDGNIFLRRLDMADYGG</sequence>
<dbReference type="RefSeq" id="WP_011748716.1">
    <property type="nucleotide sequence ID" value="NC_008686.1"/>
</dbReference>
<evidence type="ECO:0000313" key="2">
    <source>
        <dbReference type="Proteomes" id="UP000000361"/>
    </source>
</evidence>
<dbReference type="EnsemblBacteria" id="ABL70523">
    <property type="protein sequence ID" value="ABL70523"/>
    <property type="gene ID" value="Pden_2436"/>
</dbReference>
<dbReference type="STRING" id="318586.Pden_2436"/>
<reference evidence="2" key="1">
    <citation type="submission" date="2006-12" db="EMBL/GenBank/DDBJ databases">
        <title>Complete sequence of chromosome 1 of Paracoccus denitrificans PD1222.</title>
        <authorList>
            <person name="Copeland A."/>
            <person name="Lucas S."/>
            <person name="Lapidus A."/>
            <person name="Barry K."/>
            <person name="Detter J.C."/>
            <person name="Glavina del Rio T."/>
            <person name="Hammon N."/>
            <person name="Israni S."/>
            <person name="Dalin E."/>
            <person name="Tice H."/>
            <person name="Pitluck S."/>
            <person name="Munk A.C."/>
            <person name="Brettin T."/>
            <person name="Bruce D."/>
            <person name="Han C."/>
            <person name="Tapia R."/>
            <person name="Gilna P."/>
            <person name="Schmutz J."/>
            <person name="Larimer F."/>
            <person name="Land M."/>
            <person name="Hauser L."/>
            <person name="Kyrpides N."/>
            <person name="Lykidis A."/>
            <person name="Spiro S."/>
            <person name="Richardson D.J."/>
            <person name="Moir J.W.B."/>
            <person name="Ferguson S.J."/>
            <person name="van Spanning R.J.M."/>
            <person name="Richardson P."/>
        </authorList>
    </citation>
    <scope>NUCLEOTIDE SEQUENCE [LARGE SCALE GENOMIC DNA]</scope>
    <source>
        <strain evidence="2">Pd 1222</strain>
    </source>
</reference>
<evidence type="ECO:0000313" key="1">
    <source>
        <dbReference type="EMBL" id="ABL70523.1"/>
    </source>
</evidence>
<dbReference type="GeneID" id="93450830"/>
<dbReference type="HOGENOM" id="CLU_888091_0_0_5"/>
<proteinExistence type="predicted"/>
<organism evidence="1 2">
    <name type="scientific">Paracoccus denitrificans (strain Pd 1222)</name>
    <dbReference type="NCBI Taxonomy" id="318586"/>
    <lineage>
        <taxon>Bacteria</taxon>
        <taxon>Pseudomonadati</taxon>
        <taxon>Pseudomonadota</taxon>
        <taxon>Alphaproteobacteria</taxon>
        <taxon>Rhodobacterales</taxon>
        <taxon>Paracoccaceae</taxon>
        <taxon>Paracoccus</taxon>
    </lineage>
</organism>
<dbReference type="Proteomes" id="UP000000361">
    <property type="component" value="Chromosome 1"/>
</dbReference>
<accession>A1B4S9</accession>
<dbReference type="eggNOG" id="ENOG5030Y91">
    <property type="taxonomic scope" value="Bacteria"/>
</dbReference>
<name>A1B4S9_PARDP</name>
<gene>
    <name evidence="1" type="ordered locus">Pden_2436</name>
</gene>
<dbReference type="KEGG" id="pde:Pden_2436"/>
<dbReference type="AlphaFoldDB" id="A1B4S9"/>